<dbReference type="Pfam" id="PF04494">
    <property type="entry name" value="TFIID_NTD2"/>
    <property type="match status" value="1"/>
</dbReference>
<reference evidence="5" key="2">
    <citation type="journal article" date="2018" name="BMC Genomics">
        <title>A manually annotated Actinidia chinensis var. chinensis (kiwifruit) genome highlights the challenges associated with draft genomes and gene prediction in plants.</title>
        <authorList>
            <person name="Pilkington S.M."/>
            <person name="Crowhurst R."/>
            <person name="Hilario E."/>
            <person name="Nardozza S."/>
            <person name="Fraser L."/>
            <person name="Peng Y."/>
            <person name="Gunaseelan K."/>
            <person name="Simpson R."/>
            <person name="Tahir J."/>
            <person name="Deroles S.C."/>
            <person name="Templeton K."/>
            <person name="Luo Z."/>
            <person name="Davy M."/>
            <person name="Cheng C."/>
            <person name="McNeilage M."/>
            <person name="Scaglione D."/>
            <person name="Liu Y."/>
            <person name="Zhang Q."/>
            <person name="Datson P."/>
            <person name="De Silva N."/>
            <person name="Gardiner S.E."/>
            <person name="Bassett H."/>
            <person name="Chagne D."/>
            <person name="McCallum J."/>
            <person name="Dzierzon H."/>
            <person name="Deng C."/>
            <person name="Wang Y.Y."/>
            <person name="Barron L."/>
            <person name="Manako K."/>
            <person name="Bowen J."/>
            <person name="Foster T.M."/>
            <person name="Erridge Z.A."/>
            <person name="Tiffin H."/>
            <person name="Waite C.N."/>
            <person name="Davies K.M."/>
            <person name="Grierson E.P."/>
            <person name="Laing W.A."/>
            <person name="Kirk R."/>
            <person name="Chen X."/>
            <person name="Wood M."/>
            <person name="Montefiori M."/>
            <person name="Brummell D.A."/>
            <person name="Schwinn K.E."/>
            <person name="Catanach A."/>
            <person name="Fullerton C."/>
            <person name="Li D."/>
            <person name="Meiyalaghan S."/>
            <person name="Nieuwenhuizen N."/>
            <person name="Read N."/>
            <person name="Prakash R."/>
            <person name="Hunter D."/>
            <person name="Zhang H."/>
            <person name="McKenzie M."/>
            <person name="Knabel M."/>
            <person name="Harris A."/>
            <person name="Allan A.C."/>
            <person name="Gleave A."/>
            <person name="Chen A."/>
            <person name="Janssen B.J."/>
            <person name="Plunkett B."/>
            <person name="Ampomah-Dwamena C."/>
            <person name="Voogd C."/>
            <person name="Leif D."/>
            <person name="Lafferty D."/>
            <person name="Souleyre E.J.F."/>
            <person name="Varkonyi-Gasic E."/>
            <person name="Gambi F."/>
            <person name="Hanley J."/>
            <person name="Yao J.L."/>
            <person name="Cheung J."/>
            <person name="David K.M."/>
            <person name="Warren B."/>
            <person name="Marsh K."/>
            <person name="Snowden K.C."/>
            <person name="Lin-Wang K."/>
            <person name="Brian L."/>
            <person name="Martinez-Sanchez M."/>
            <person name="Wang M."/>
            <person name="Ileperuma N."/>
            <person name="Macnee N."/>
            <person name="Campin R."/>
            <person name="McAtee P."/>
            <person name="Drummond R.S.M."/>
            <person name="Espley R.V."/>
            <person name="Ireland H.S."/>
            <person name="Wu R."/>
            <person name="Atkinson R.G."/>
            <person name="Karunairetnam S."/>
            <person name="Bulley S."/>
            <person name="Chunkath S."/>
            <person name="Hanley Z."/>
            <person name="Storey R."/>
            <person name="Thrimawithana A.H."/>
            <person name="Thomson S."/>
            <person name="David C."/>
            <person name="Testolin R."/>
            <person name="Huang H."/>
            <person name="Hellens R.P."/>
            <person name="Schaffer R.J."/>
        </authorList>
    </citation>
    <scope>NUCLEOTIDE SEQUENCE [LARGE SCALE GENOMIC DNA]</scope>
    <source>
        <strain evidence="5">cv. Red5</strain>
    </source>
</reference>
<dbReference type="CDD" id="cd08044">
    <property type="entry name" value="TAF5_NTD2"/>
    <property type="match status" value="1"/>
</dbReference>
<dbReference type="GO" id="GO:0006367">
    <property type="term" value="P:transcription initiation at RNA polymerase II promoter"/>
    <property type="evidence" value="ECO:0007669"/>
    <property type="project" value="TreeGrafter"/>
</dbReference>
<dbReference type="EMBL" id="NKQK01000020">
    <property type="protein sequence ID" value="PSS01083.1"/>
    <property type="molecule type" value="Genomic_DNA"/>
</dbReference>
<dbReference type="GO" id="GO:0005669">
    <property type="term" value="C:transcription factor TFIID complex"/>
    <property type="evidence" value="ECO:0007669"/>
    <property type="project" value="TreeGrafter"/>
</dbReference>
<dbReference type="GO" id="GO:0003743">
    <property type="term" value="F:translation initiation factor activity"/>
    <property type="evidence" value="ECO:0007669"/>
    <property type="project" value="UniProtKB-KW"/>
</dbReference>
<dbReference type="Proteomes" id="UP000241394">
    <property type="component" value="Chromosome LG20"/>
</dbReference>
<dbReference type="GO" id="GO:0016251">
    <property type="term" value="F:RNA polymerase II general transcription initiation factor activity"/>
    <property type="evidence" value="ECO:0007669"/>
    <property type="project" value="TreeGrafter"/>
</dbReference>
<comment type="caution">
    <text evidence="4">The sequence shown here is derived from an EMBL/GenBank/DDBJ whole genome shotgun (WGS) entry which is preliminary data.</text>
</comment>
<dbReference type="OMA" id="DHERLHI"/>
<evidence type="ECO:0000313" key="4">
    <source>
        <dbReference type="EMBL" id="PSS01083.1"/>
    </source>
</evidence>
<feature type="domain" description="TFIID subunit TAF5 NTD2" evidence="3">
    <location>
        <begin position="58"/>
        <end position="161"/>
    </location>
</feature>
<name>A0A2R6Q2I0_ACTCC</name>
<proteinExistence type="predicted"/>
<evidence type="ECO:0000313" key="5">
    <source>
        <dbReference type="Proteomes" id="UP000241394"/>
    </source>
</evidence>
<organism evidence="4 5">
    <name type="scientific">Actinidia chinensis var. chinensis</name>
    <name type="common">Chinese soft-hair kiwi</name>
    <dbReference type="NCBI Taxonomy" id="1590841"/>
    <lineage>
        <taxon>Eukaryota</taxon>
        <taxon>Viridiplantae</taxon>
        <taxon>Streptophyta</taxon>
        <taxon>Embryophyta</taxon>
        <taxon>Tracheophyta</taxon>
        <taxon>Spermatophyta</taxon>
        <taxon>Magnoliopsida</taxon>
        <taxon>eudicotyledons</taxon>
        <taxon>Gunneridae</taxon>
        <taxon>Pentapetalae</taxon>
        <taxon>asterids</taxon>
        <taxon>Ericales</taxon>
        <taxon>Actinidiaceae</taxon>
        <taxon>Actinidia</taxon>
    </lineage>
</organism>
<evidence type="ECO:0000256" key="2">
    <source>
        <dbReference type="ARBA" id="ARBA00023242"/>
    </source>
</evidence>
<accession>A0A2R6Q2I0</accession>
<dbReference type="InterPro" id="IPR006594">
    <property type="entry name" value="LisH"/>
</dbReference>
<keyword evidence="4" id="KW-0396">Initiation factor</keyword>
<reference evidence="4 5" key="1">
    <citation type="submission" date="2017-07" db="EMBL/GenBank/DDBJ databases">
        <title>An improved, manually edited Actinidia chinensis var. chinensis (kiwifruit) genome highlights the challenges associated with draft genomes and gene prediction in plants.</title>
        <authorList>
            <person name="Pilkington S."/>
            <person name="Crowhurst R."/>
            <person name="Hilario E."/>
            <person name="Nardozza S."/>
            <person name="Fraser L."/>
            <person name="Peng Y."/>
            <person name="Gunaseelan K."/>
            <person name="Simpson R."/>
            <person name="Tahir J."/>
            <person name="Deroles S."/>
            <person name="Templeton K."/>
            <person name="Luo Z."/>
            <person name="Davy M."/>
            <person name="Cheng C."/>
            <person name="Mcneilage M."/>
            <person name="Scaglione D."/>
            <person name="Liu Y."/>
            <person name="Zhang Q."/>
            <person name="Datson P."/>
            <person name="De Silva N."/>
            <person name="Gardiner S."/>
            <person name="Bassett H."/>
            <person name="Chagne D."/>
            <person name="Mccallum J."/>
            <person name="Dzierzon H."/>
            <person name="Deng C."/>
            <person name="Wang Y.-Y."/>
            <person name="Barron N."/>
            <person name="Manako K."/>
            <person name="Bowen J."/>
            <person name="Foster T."/>
            <person name="Erridge Z."/>
            <person name="Tiffin H."/>
            <person name="Waite C."/>
            <person name="Davies K."/>
            <person name="Grierson E."/>
            <person name="Laing W."/>
            <person name="Kirk R."/>
            <person name="Chen X."/>
            <person name="Wood M."/>
            <person name="Montefiori M."/>
            <person name="Brummell D."/>
            <person name="Schwinn K."/>
            <person name="Catanach A."/>
            <person name="Fullerton C."/>
            <person name="Li D."/>
            <person name="Meiyalaghan S."/>
            <person name="Nieuwenhuizen N."/>
            <person name="Read N."/>
            <person name="Prakash R."/>
            <person name="Hunter D."/>
            <person name="Zhang H."/>
            <person name="Mckenzie M."/>
            <person name="Knabel M."/>
            <person name="Harris A."/>
            <person name="Allan A."/>
            <person name="Chen A."/>
            <person name="Janssen B."/>
            <person name="Plunkett B."/>
            <person name="Dwamena C."/>
            <person name="Voogd C."/>
            <person name="Leif D."/>
            <person name="Lafferty D."/>
            <person name="Souleyre E."/>
            <person name="Varkonyi-Gasic E."/>
            <person name="Gambi F."/>
            <person name="Hanley J."/>
            <person name="Yao J.-L."/>
            <person name="Cheung J."/>
            <person name="David K."/>
            <person name="Warren B."/>
            <person name="Marsh K."/>
            <person name="Snowden K."/>
            <person name="Lin-Wang K."/>
            <person name="Brian L."/>
            <person name="Martinez-Sanchez M."/>
            <person name="Wang M."/>
            <person name="Ileperuma N."/>
            <person name="Macnee N."/>
            <person name="Campin R."/>
            <person name="Mcatee P."/>
            <person name="Drummond R."/>
            <person name="Espley R."/>
            <person name="Ireland H."/>
            <person name="Wu R."/>
            <person name="Atkinson R."/>
            <person name="Karunairetnam S."/>
            <person name="Bulley S."/>
            <person name="Chunkath S."/>
            <person name="Hanley Z."/>
            <person name="Storey R."/>
            <person name="Thrimawithana A."/>
            <person name="Thomson S."/>
            <person name="David C."/>
            <person name="Testolin R."/>
        </authorList>
    </citation>
    <scope>NUCLEOTIDE SEQUENCE [LARGE SCALE GENOMIC DNA]</scope>
    <source>
        <strain evidence="5">cv. Red5</strain>
        <tissue evidence="4">Young leaf</tissue>
    </source>
</reference>
<dbReference type="AlphaFoldDB" id="A0A2R6Q2I0"/>
<protein>
    <submittedName>
        <fullName evidence="4">Transcription initiation factor TFIID subunit like</fullName>
    </submittedName>
</protein>
<comment type="subcellular location">
    <subcellularLocation>
        <location evidence="1">Nucleus</location>
    </subcellularLocation>
</comment>
<evidence type="ECO:0000259" key="3">
    <source>
        <dbReference type="Pfam" id="PF04494"/>
    </source>
</evidence>
<dbReference type="PROSITE" id="PS50896">
    <property type="entry name" value="LISH"/>
    <property type="match status" value="1"/>
</dbReference>
<keyword evidence="5" id="KW-1185">Reference proteome</keyword>
<keyword evidence="4" id="KW-0648">Protein biosynthesis</keyword>
<dbReference type="Gramene" id="PSS01083">
    <property type="protein sequence ID" value="PSS01083"/>
    <property type="gene ID" value="CEY00_Acc22441"/>
</dbReference>
<dbReference type="PANTHER" id="PTHR19879:SF1">
    <property type="entry name" value="CANNONBALL-RELATED"/>
    <property type="match status" value="1"/>
</dbReference>
<evidence type="ECO:0000256" key="1">
    <source>
        <dbReference type="ARBA" id="ARBA00004123"/>
    </source>
</evidence>
<dbReference type="PANTHER" id="PTHR19879">
    <property type="entry name" value="TRANSCRIPTION INITIATION FACTOR TFIID"/>
    <property type="match status" value="1"/>
</dbReference>
<dbReference type="InterPro" id="IPR037264">
    <property type="entry name" value="TFIID_NTD2_sf"/>
</dbReference>
<dbReference type="InterPro" id="IPR007582">
    <property type="entry name" value="TFIID_NTD2"/>
</dbReference>
<sequence length="223" mass="26125">MEEEDIEKAVIAYLKKKGFKQTELAFQEEQQKQQHTKTSYSIDHDIAKHILSFSESENVPAQYRDGYRKIRSWTYSSLDQYKHELLCVLYPVFIHCFMDLVAKGHIQEARTFFNSFHEDHKMMHLRDLQKLEGVLSPSHLEEMEFAHSLRQSKVNIKICQVIPIPIHTLMSFCCNIYTRHSPLRCLGLLMSILTFKFLLDSLGQFLMMLKLSPLLGVAKMQLI</sequence>
<dbReference type="Gene3D" id="1.25.40.500">
    <property type="entry name" value="TFIID subunit TAF5, NTD2 domain"/>
    <property type="match status" value="1"/>
</dbReference>
<dbReference type="InParanoid" id="A0A2R6Q2I0"/>
<dbReference type="SUPFAM" id="SSF160897">
    <property type="entry name" value="Taf5 N-terminal domain-like"/>
    <property type="match status" value="1"/>
</dbReference>
<gene>
    <name evidence="4" type="ORF">CEY00_Acc22441</name>
</gene>
<dbReference type="OrthoDB" id="10266330at2759"/>
<dbReference type="STRING" id="1590841.A0A2R6Q2I0"/>
<keyword evidence="2" id="KW-0539">Nucleus</keyword>